<protein>
    <submittedName>
        <fullName evidence="4">Short-chain dehydrogenase</fullName>
    </submittedName>
</protein>
<reference evidence="4 5" key="1">
    <citation type="journal article" date="2018" name="Nat. Biotechnol.">
        <title>A standardized bacterial taxonomy based on genome phylogeny substantially revises the tree of life.</title>
        <authorList>
            <person name="Parks D.H."/>
            <person name="Chuvochina M."/>
            <person name="Waite D.W."/>
            <person name="Rinke C."/>
            <person name="Skarshewski A."/>
            <person name="Chaumeil P.A."/>
            <person name="Hugenholtz P."/>
        </authorList>
    </citation>
    <scope>NUCLEOTIDE SEQUENCE [LARGE SCALE GENOMIC DNA]</scope>
    <source>
        <strain evidence="4">UBA11728</strain>
    </source>
</reference>
<sequence>MSKKKIAIITGANSGLGKEFLKLLYREKEITEVWAIARNKERLDQLVNEYGSKIKVFSKDLSKLEEVKSLDYLLKKEDVCIKYLINNAGFAKFCSYHDLSIEVSINMIDLNISAVVAMGLICIPYMKKGSHIINISSQASFQPLPYQNIYSSTKAFVRNYTRALHVELKDKGINAIAVCPGWMITGLIDRGVIGAEKGTNNFSGMVSPNLVAKKALKDSKKNKDISVYGIYTKSSHLLAKLLPQKLMMQVWLRQQHINN</sequence>
<proteinExistence type="inferred from homology"/>
<dbReference type="PRINTS" id="PR00081">
    <property type="entry name" value="GDHRDH"/>
</dbReference>
<dbReference type="PANTHER" id="PTHR42901">
    <property type="entry name" value="ALCOHOL DEHYDROGENASE"/>
    <property type="match status" value="1"/>
</dbReference>
<dbReference type="CDD" id="cd05233">
    <property type="entry name" value="SDR_c"/>
    <property type="match status" value="1"/>
</dbReference>
<dbReference type="InterPro" id="IPR036291">
    <property type="entry name" value="NAD(P)-bd_dom_sf"/>
</dbReference>
<dbReference type="AlphaFoldDB" id="A0A3D2X5K0"/>
<dbReference type="PROSITE" id="PS00061">
    <property type="entry name" value="ADH_SHORT"/>
    <property type="match status" value="1"/>
</dbReference>
<evidence type="ECO:0000256" key="3">
    <source>
        <dbReference type="RuleBase" id="RU000363"/>
    </source>
</evidence>
<accession>A0A3D2X5K0</accession>
<dbReference type="Proteomes" id="UP000262969">
    <property type="component" value="Unassembled WGS sequence"/>
</dbReference>
<dbReference type="InterPro" id="IPR020904">
    <property type="entry name" value="Sc_DH/Rdtase_CS"/>
</dbReference>
<dbReference type="PANTHER" id="PTHR42901:SF1">
    <property type="entry name" value="ALCOHOL DEHYDROGENASE"/>
    <property type="match status" value="1"/>
</dbReference>
<comment type="caution">
    <text evidence="4">The sequence shown here is derived from an EMBL/GenBank/DDBJ whole genome shotgun (WGS) entry which is preliminary data.</text>
</comment>
<dbReference type="Gene3D" id="3.40.50.720">
    <property type="entry name" value="NAD(P)-binding Rossmann-like Domain"/>
    <property type="match status" value="1"/>
</dbReference>
<dbReference type="GO" id="GO:0016491">
    <property type="term" value="F:oxidoreductase activity"/>
    <property type="evidence" value="ECO:0007669"/>
    <property type="project" value="UniProtKB-KW"/>
</dbReference>
<dbReference type="Pfam" id="PF00106">
    <property type="entry name" value="adh_short"/>
    <property type="match status" value="1"/>
</dbReference>
<gene>
    <name evidence="4" type="ORF">DHW61_08395</name>
</gene>
<organism evidence="4 5">
    <name type="scientific">Lachnoclostridium phytofermentans</name>
    <dbReference type="NCBI Taxonomy" id="66219"/>
    <lineage>
        <taxon>Bacteria</taxon>
        <taxon>Bacillati</taxon>
        <taxon>Bacillota</taxon>
        <taxon>Clostridia</taxon>
        <taxon>Lachnospirales</taxon>
        <taxon>Lachnospiraceae</taxon>
    </lineage>
</organism>
<name>A0A3D2X5K0_9FIRM</name>
<keyword evidence="2" id="KW-0560">Oxidoreductase</keyword>
<evidence type="ECO:0000313" key="5">
    <source>
        <dbReference type="Proteomes" id="UP000262969"/>
    </source>
</evidence>
<comment type="similarity">
    <text evidence="1 3">Belongs to the short-chain dehydrogenases/reductases (SDR) family.</text>
</comment>
<evidence type="ECO:0000313" key="4">
    <source>
        <dbReference type="EMBL" id="HCL02420.1"/>
    </source>
</evidence>
<dbReference type="PRINTS" id="PR00080">
    <property type="entry name" value="SDRFAMILY"/>
</dbReference>
<dbReference type="SUPFAM" id="SSF51735">
    <property type="entry name" value="NAD(P)-binding Rossmann-fold domains"/>
    <property type="match status" value="1"/>
</dbReference>
<evidence type="ECO:0000256" key="2">
    <source>
        <dbReference type="ARBA" id="ARBA00023002"/>
    </source>
</evidence>
<evidence type="ECO:0000256" key="1">
    <source>
        <dbReference type="ARBA" id="ARBA00006484"/>
    </source>
</evidence>
<dbReference type="EMBL" id="DPVV01000275">
    <property type="protein sequence ID" value="HCL02420.1"/>
    <property type="molecule type" value="Genomic_DNA"/>
</dbReference>
<dbReference type="InterPro" id="IPR002347">
    <property type="entry name" value="SDR_fam"/>
</dbReference>